<dbReference type="AlphaFoldDB" id="A0A9P7K726"/>
<feature type="region of interest" description="Disordered" evidence="3">
    <location>
        <begin position="343"/>
        <end position="400"/>
    </location>
</feature>
<accession>A0A9P7K726</accession>
<name>A0A9P7K726_9AGAR</name>
<feature type="region of interest" description="Disordered" evidence="3">
    <location>
        <begin position="762"/>
        <end position="802"/>
    </location>
</feature>
<reference evidence="5" key="1">
    <citation type="submission" date="2021-02" db="EMBL/GenBank/DDBJ databases">
        <authorList>
            <person name="Nieuwenhuis M."/>
            <person name="Van De Peppel L.J.J."/>
        </authorList>
    </citation>
    <scope>NUCLEOTIDE SEQUENCE</scope>
    <source>
        <strain evidence="5">D49</strain>
    </source>
</reference>
<feature type="region of interest" description="Disordered" evidence="3">
    <location>
        <begin position="886"/>
        <end position="937"/>
    </location>
</feature>
<feature type="compositionally biased region" description="Polar residues" evidence="3">
    <location>
        <begin position="923"/>
        <end position="937"/>
    </location>
</feature>
<evidence type="ECO:0000313" key="5">
    <source>
        <dbReference type="EMBL" id="KAG5638490.1"/>
    </source>
</evidence>
<feature type="transmembrane region" description="Helical" evidence="4">
    <location>
        <begin position="406"/>
        <end position="429"/>
    </location>
</feature>
<keyword evidence="1" id="KW-0880">Kelch repeat</keyword>
<gene>
    <name evidence="5" type="ORF">H0H81_012422</name>
</gene>
<dbReference type="PANTHER" id="PTHR46093:SF18">
    <property type="entry name" value="FIBRONECTIN TYPE-III DOMAIN-CONTAINING PROTEIN"/>
    <property type="match status" value="1"/>
</dbReference>
<evidence type="ECO:0008006" key="7">
    <source>
        <dbReference type="Google" id="ProtNLM"/>
    </source>
</evidence>
<keyword evidence="6" id="KW-1185">Reference proteome</keyword>
<dbReference type="InterPro" id="IPR015915">
    <property type="entry name" value="Kelch-typ_b-propeller"/>
</dbReference>
<dbReference type="SUPFAM" id="SSF117281">
    <property type="entry name" value="Kelch motif"/>
    <property type="match status" value="1"/>
</dbReference>
<evidence type="ECO:0000256" key="1">
    <source>
        <dbReference type="ARBA" id="ARBA00022441"/>
    </source>
</evidence>
<keyword evidence="2" id="KW-0677">Repeat</keyword>
<dbReference type="Proteomes" id="UP000717328">
    <property type="component" value="Unassembled WGS sequence"/>
</dbReference>
<dbReference type="EMBL" id="JABCKI010005760">
    <property type="protein sequence ID" value="KAG5638490.1"/>
    <property type="molecule type" value="Genomic_DNA"/>
</dbReference>
<dbReference type="Gene3D" id="2.120.10.80">
    <property type="entry name" value="Kelch-type beta propeller"/>
    <property type="match status" value="2"/>
</dbReference>
<organism evidence="5 6">
    <name type="scientific">Sphagnurus paluster</name>
    <dbReference type="NCBI Taxonomy" id="117069"/>
    <lineage>
        <taxon>Eukaryota</taxon>
        <taxon>Fungi</taxon>
        <taxon>Dikarya</taxon>
        <taxon>Basidiomycota</taxon>
        <taxon>Agaricomycotina</taxon>
        <taxon>Agaricomycetes</taxon>
        <taxon>Agaricomycetidae</taxon>
        <taxon>Agaricales</taxon>
        <taxon>Tricholomatineae</taxon>
        <taxon>Lyophyllaceae</taxon>
        <taxon>Sphagnurus</taxon>
    </lineage>
</organism>
<feature type="compositionally biased region" description="Low complexity" evidence="3">
    <location>
        <begin position="886"/>
        <end position="907"/>
    </location>
</feature>
<proteinExistence type="predicted"/>
<dbReference type="Pfam" id="PF24681">
    <property type="entry name" value="Kelch_KLHDC2_KLHL20_DRC7"/>
    <property type="match status" value="1"/>
</dbReference>
<protein>
    <recommendedName>
        <fullName evidence="7">Galactose oxidase</fullName>
    </recommendedName>
</protein>
<feature type="compositionally biased region" description="Low complexity" evidence="3">
    <location>
        <begin position="767"/>
        <end position="784"/>
    </location>
</feature>
<dbReference type="PANTHER" id="PTHR46093">
    <property type="entry name" value="ACYL-COA-BINDING DOMAIN-CONTAINING PROTEIN 5"/>
    <property type="match status" value="1"/>
</dbReference>
<keyword evidence="4" id="KW-0812">Transmembrane</keyword>
<comment type="caution">
    <text evidence="5">The sequence shown here is derived from an EMBL/GenBank/DDBJ whole genome shotgun (WGS) entry which is preliminary data.</text>
</comment>
<evidence type="ECO:0000313" key="6">
    <source>
        <dbReference type="Proteomes" id="UP000717328"/>
    </source>
</evidence>
<reference evidence="5" key="2">
    <citation type="submission" date="2021-10" db="EMBL/GenBank/DDBJ databases">
        <title>Phylogenomics reveals ancestral predisposition of the termite-cultivated fungus Termitomyces towards a domesticated lifestyle.</title>
        <authorList>
            <person name="Auxier B."/>
            <person name="Grum-Grzhimaylo A."/>
            <person name="Cardenas M.E."/>
            <person name="Lodge J.D."/>
            <person name="Laessoe T."/>
            <person name="Pedersen O."/>
            <person name="Smith M.E."/>
            <person name="Kuyper T.W."/>
            <person name="Franco-Molano E.A."/>
            <person name="Baroni T.J."/>
            <person name="Aanen D.K."/>
        </authorList>
    </citation>
    <scope>NUCLEOTIDE SEQUENCE</scope>
    <source>
        <strain evidence="5">D49</strain>
    </source>
</reference>
<feature type="compositionally biased region" description="Low complexity" evidence="3">
    <location>
        <begin position="343"/>
        <end position="387"/>
    </location>
</feature>
<keyword evidence="4" id="KW-1133">Transmembrane helix</keyword>
<evidence type="ECO:0000256" key="2">
    <source>
        <dbReference type="ARBA" id="ARBA00022737"/>
    </source>
</evidence>
<dbReference type="OrthoDB" id="432528at2759"/>
<evidence type="ECO:0000256" key="3">
    <source>
        <dbReference type="SAM" id="MobiDB-lite"/>
    </source>
</evidence>
<sequence>MIEPGSRWGQATVMINDVLFVYGGKTDQFNSYSYTSAPNNNEILSLSLSSSFNTSSTPWRLLSTNNASSTGPSLSWHTLSAFNTSCILLFGGQPGPNSPTVLVGLADSVYLLDVSDRDEPSWVTEPVSWANEPIRRIHHSSATSPVGSVYLVGGEKADSSNIGFSEHYIFDPSTPSFTLLPSDNGPSDITGQSTLMLSDGRLLVLGGYSPSSETLFPFSTIWVLDTSQSSASWSLVQISEGSLPAPRRAFAAAVIAGTKVLIHGGSDAALQNNFQDGWILDASQNPMVWTDIEALSQLGARRDHFAISYGSQVIFGFGYGATGGAPASLQIFSTDTGLFTTTFTPLSPSSSQTQTLPGPSQSSTTTSRSSTHTFTSVHPTGTPHPSTGPGGGSDKPIDGKRNNTTAVAIGTVFGVIGLLVVVGVGAHFMRRHRPQVDTRRFLSLNANDDDDGEMGQIPAVRSAQGPLTTGSRFGILNTLGLAAVITTATRSRNVRRASDRRDMLADEDTRDFGAWYGARRQEGTSDSSWSLRSIIGPRKRSREPSVAGSTGAASWKEKADPFSDEAALMASEGTGYSGTLRPYERRQSSYTNTRSYYDPFTDPIEEEQFYNHNDEDDGLTPTPPYLHPLPRQLPTLRTILPVSQSGHPLTPLTERSSQNNLSVNTIPNSVSSHSTLHESPFDSFSHVTSHTSLDPPKSPVLFTTSIIGAPPTNKPIKRSDSWWSRFARTSFLDRGASESSREMPDFRDPNPAPRLIAIEERSPEGHSPTSQLSSSSQQGPLSVSRQPSMLRGLHNKSLSSVRTADTEAIEKMAGTMDVAQLIRSGSRRTVSTGTTVSLSIDTHQSSWNDGDYGPGAHGVPELMTFASPIEMTEVERFSHAAYATSAPVTSASSPSKSVPPTSSSVAARIQQFEGRKSHGEDTLPSSNTTKKRGQSVSVNYGLIPRASLFVANPDHKTNSSGDS</sequence>
<evidence type="ECO:0000256" key="4">
    <source>
        <dbReference type="SAM" id="Phobius"/>
    </source>
</evidence>
<feature type="region of interest" description="Disordered" evidence="3">
    <location>
        <begin position="526"/>
        <end position="560"/>
    </location>
</feature>
<keyword evidence="4" id="KW-0472">Membrane</keyword>